<evidence type="ECO:0000256" key="2">
    <source>
        <dbReference type="RuleBase" id="RU363072"/>
    </source>
</evidence>
<evidence type="ECO:0000256" key="1">
    <source>
        <dbReference type="ARBA" id="ARBA00008769"/>
    </source>
</evidence>
<sequence length="433" mass="46171">MKLKEWCIAGTACALLAPALALAGPAASGPEWHEQLAARGITSTASATGLWLGNVAGGLQKGGVYNTLGVFTVEADLEKFTGAWKGATAGADLYWIRGKSASWYFVGDALTVSNLDGYDSIRLYQVWLQQDFWEGRVSLRAGSLAADEKFTGTESGGLFSNGAFGWTAGVGANIVNGGPIYYSPAPGARLAVKPATGWALQAGLYDGDSFDSPAGDPRVNSHGLHFSMSSSQGTFAIGELSREWRGEDGAAPMPGTLKLGLWRHSADFSDNWADANGESFTLSGLDPATHRGNRGWYGSLEQRVWAEKRSAGQGLTAWMRVAGAPSNRSAVEWCTDAGFNWAGLVPGRDGDVFGVGVATAYVSRDAQRAQLDAWARDGESGVLPDYERVVEAAYQYRIAERWSVTPGLQWVQHPGMTSEVANAWVPLVRVSFE</sequence>
<dbReference type="GO" id="GO:0008643">
    <property type="term" value="P:carbohydrate transport"/>
    <property type="evidence" value="ECO:0007669"/>
    <property type="project" value="InterPro"/>
</dbReference>
<dbReference type="PANTHER" id="PTHR37944:SF1">
    <property type="entry name" value="PORIN B"/>
    <property type="match status" value="1"/>
</dbReference>
<dbReference type="GO" id="GO:0015288">
    <property type="term" value="F:porin activity"/>
    <property type="evidence" value="ECO:0007669"/>
    <property type="project" value="InterPro"/>
</dbReference>
<dbReference type="InterPro" id="IPR007049">
    <property type="entry name" value="Carb-sel_porin_OprB"/>
</dbReference>
<dbReference type="Proteomes" id="UP000696931">
    <property type="component" value="Unassembled WGS sequence"/>
</dbReference>
<feature type="signal peptide" evidence="2">
    <location>
        <begin position="1"/>
        <end position="23"/>
    </location>
</feature>
<reference evidence="3" key="1">
    <citation type="submission" date="2020-07" db="EMBL/GenBank/DDBJ databases">
        <title>Huge and variable diversity of episymbiotic CPR bacteria and DPANN archaea in groundwater ecosystems.</title>
        <authorList>
            <person name="He C.Y."/>
            <person name="Keren R."/>
            <person name="Whittaker M."/>
            <person name="Farag I.F."/>
            <person name="Doudna J."/>
            <person name="Cate J.H.D."/>
            <person name="Banfield J.F."/>
        </authorList>
    </citation>
    <scope>NUCLEOTIDE SEQUENCE</scope>
    <source>
        <strain evidence="3">NC_groundwater_1813_Pr3_B-0.1um_71_17</strain>
    </source>
</reference>
<dbReference type="GO" id="GO:0016020">
    <property type="term" value="C:membrane"/>
    <property type="evidence" value="ECO:0007669"/>
    <property type="project" value="InterPro"/>
</dbReference>
<keyword evidence="2" id="KW-0732">Signal</keyword>
<evidence type="ECO:0000313" key="4">
    <source>
        <dbReference type="Proteomes" id="UP000696931"/>
    </source>
</evidence>
<name>A0A933SE42_UNCEI</name>
<comment type="similarity">
    <text evidence="1 2">Belongs to the OprB family.</text>
</comment>
<accession>A0A933SE42</accession>
<comment type="caution">
    <text evidence="3">The sequence shown here is derived from an EMBL/GenBank/DDBJ whole genome shotgun (WGS) entry which is preliminary data.</text>
</comment>
<dbReference type="AlphaFoldDB" id="A0A933SE42"/>
<organism evidence="3 4">
    <name type="scientific">Eiseniibacteriota bacterium</name>
    <dbReference type="NCBI Taxonomy" id="2212470"/>
    <lineage>
        <taxon>Bacteria</taxon>
        <taxon>Candidatus Eiseniibacteriota</taxon>
    </lineage>
</organism>
<evidence type="ECO:0000313" key="3">
    <source>
        <dbReference type="EMBL" id="MBI5170881.1"/>
    </source>
</evidence>
<proteinExistence type="inferred from homology"/>
<protein>
    <submittedName>
        <fullName evidence="3">Carbohydrate porin</fullName>
    </submittedName>
</protein>
<dbReference type="Pfam" id="PF04966">
    <property type="entry name" value="OprB"/>
    <property type="match status" value="1"/>
</dbReference>
<dbReference type="Gene3D" id="2.40.160.180">
    <property type="entry name" value="Carbohydrate-selective porin OprB"/>
    <property type="match status" value="1"/>
</dbReference>
<dbReference type="PANTHER" id="PTHR37944">
    <property type="entry name" value="PORIN B"/>
    <property type="match status" value="1"/>
</dbReference>
<feature type="chain" id="PRO_5038159745" evidence="2">
    <location>
        <begin position="24"/>
        <end position="433"/>
    </location>
</feature>
<gene>
    <name evidence="3" type="ORF">HZA61_15435</name>
</gene>
<dbReference type="InterPro" id="IPR038673">
    <property type="entry name" value="OprB_sf"/>
</dbReference>
<dbReference type="InterPro" id="IPR052932">
    <property type="entry name" value="OprB_Porin"/>
</dbReference>
<dbReference type="EMBL" id="JACRIW010000111">
    <property type="protein sequence ID" value="MBI5170881.1"/>
    <property type="molecule type" value="Genomic_DNA"/>
</dbReference>